<sequence length="78" mass="7588">MMEGKPSGGLAACVVTVDGGGAREEGSDGGMGKLANGESGANMAGSLDGERGGVPVIDGHASDRLSKLRCPITSLSIA</sequence>
<gene>
    <name evidence="2" type="ORF">MA16_Dca003992</name>
</gene>
<proteinExistence type="predicted"/>
<feature type="region of interest" description="Disordered" evidence="1">
    <location>
        <begin position="21"/>
        <end position="51"/>
    </location>
</feature>
<reference evidence="2 3" key="1">
    <citation type="journal article" date="2016" name="Sci. Rep.">
        <title>The Dendrobium catenatum Lindl. genome sequence provides insights into polysaccharide synthase, floral development and adaptive evolution.</title>
        <authorList>
            <person name="Zhang G.Q."/>
            <person name="Xu Q."/>
            <person name="Bian C."/>
            <person name="Tsai W.C."/>
            <person name="Yeh C.M."/>
            <person name="Liu K.W."/>
            <person name="Yoshida K."/>
            <person name="Zhang L.S."/>
            <person name="Chang S.B."/>
            <person name="Chen F."/>
            <person name="Shi Y."/>
            <person name="Su Y.Y."/>
            <person name="Zhang Y.Q."/>
            <person name="Chen L.J."/>
            <person name="Yin Y."/>
            <person name="Lin M."/>
            <person name="Huang H."/>
            <person name="Deng H."/>
            <person name="Wang Z.W."/>
            <person name="Zhu S.L."/>
            <person name="Zhao X."/>
            <person name="Deng C."/>
            <person name="Niu S.C."/>
            <person name="Huang J."/>
            <person name="Wang M."/>
            <person name="Liu G.H."/>
            <person name="Yang H.J."/>
            <person name="Xiao X.J."/>
            <person name="Hsiao Y.Y."/>
            <person name="Wu W.L."/>
            <person name="Chen Y.Y."/>
            <person name="Mitsuda N."/>
            <person name="Ohme-Takagi M."/>
            <person name="Luo Y.B."/>
            <person name="Van de Peer Y."/>
            <person name="Liu Z.J."/>
        </authorList>
    </citation>
    <scope>NUCLEOTIDE SEQUENCE [LARGE SCALE GENOMIC DNA]</scope>
    <source>
        <tissue evidence="2">The whole plant</tissue>
    </source>
</reference>
<dbReference type="Proteomes" id="UP000233837">
    <property type="component" value="Unassembled WGS sequence"/>
</dbReference>
<accession>A0A2I0X242</accession>
<evidence type="ECO:0000313" key="2">
    <source>
        <dbReference type="EMBL" id="PKU81975.1"/>
    </source>
</evidence>
<evidence type="ECO:0000313" key="3">
    <source>
        <dbReference type="Proteomes" id="UP000233837"/>
    </source>
</evidence>
<evidence type="ECO:0000256" key="1">
    <source>
        <dbReference type="SAM" id="MobiDB-lite"/>
    </source>
</evidence>
<keyword evidence="3" id="KW-1185">Reference proteome</keyword>
<reference evidence="2 3" key="2">
    <citation type="journal article" date="2017" name="Nature">
        <title>The Apostasia genome and the evolution of orchids.</title>
        <authorList>
            <person name="Zhang G.Q."/>
            <person name="Liu K.W."/>
            <person name="Li Z."/>
            <person name="Lohaus R."/>
            <person name="Hsiao Y.Y."/>
            <person name="Niu S.C."/>
            <person name="Wang J.Y."/>
            <person name="Lin Y.C."/>
            <person name="Xu Q."/>
            <person name="Chen L.J."/>
            <person name="Yoshida K."/>
            <person name="Fujiwara S."/>
            <person name="Wang Z.W."/>
            <person name="Zhang Y.Q."/>
            <person name="Mitsuda N."/>
            <person name="Wang M."/>
            <person name="Liu G.H."/>
            <person name="Pecoraro L."/>
            <person name="Huang H.X."/>
            <person name="Xiao X.J."/>
            <person name="Lin M."/>
            <person name="Wu X.Y."/>
            <person name="Wu W.L."/>
            <person name="Chen Y.Y."/>
            <person name="Chang S.B."/>
            <person name="Sakamoto S."/>
            <person name="Ohme-Takagi M."/>
            <person name="Yagi M."/>
            <person name="Zeng S.J."/>
            <person name="Shen C.Y."/>
            <person name="Yeh C.M."/>
            <person name="Luo Y.B."/>
            <person name="Tsai W.C."/>
            <person name="Van de Peer Y."/>
            <person name="Liu Z.J."/>
        </authorList>
    </citation>
    <scope>NUCLEOTIDE SEQUENCE [LARGE SCALE GENOMIC DNA]</scope>
    <source>
        <tissue evidence="2">The whole plant</tissue>
    </source>
</reference>
<organism evidence="2 3">
    <name type="scientific">Dendrobium catenatum</name>
    <dbReference type="NCBI Taxonomy" id="906689"/>
    <lineage>
        <taxon>Eukaryota</taxon>
        <taxon>Viridiplantae</taxon>
        <taxon>Streptophyta</taxon>
        <taxon>Embryophyta</taxon>
        <taxon>Tracheophyta</taxon>
        <taxon>Spermatophyta</taxon>
        <taxon>Magnoliopsida</taxon>
        <taxon>Liliopsida</taxon>
        <taxon>Asparagales</taxon>
        <taxon>Orchidaceae</taxon>
        <taxon>Epidendroideae</taxon>
        <taxon>Malaxideae</taxon>
        <taxon>Dendrobiinae</taxon>
        <taxon>Dendrobium</taxon>
    </lineage>
</organism>
<dbReference type="EMBL" id="KZ502211">
    <property type="protein sequence ID" value="PKU81975.1"/>
    <property type="molecule type" value="Genomic_DNA"/>
</dbReference>
<name>A0A2I0X242_9ASPA</name>
<dbReference type="AlphaFoldDB" id="A0A2I0X242"/>
<protein>
    <submittedName>
        <fullName evidence="2">Uncharacterized protein</fullName>
    </submittedName>
</protein>